<dbReference type="AlphaFoldDB" id="A0AAW2RFQ9"/>
<accession>A0AAW2RFQ9</accession>
<dbReference type="PANTHER" id="PTHR33437">
    <property type="entry name" value="OS06G0361200 PROTEIN"/>
    <property type="match status" value="1"/>
</dbReference>
<comment type="caution">
    <text evidence="1">The sequence shown here is derived from an EMBL/GenBank/DDBJ whole genome shotgun (WGS) entry which is preliminary data.</text>
</comment>
<proteinExistence type="predicted"/>
<evidence type="ECO:0000313" key="1">
    <source>
        <dbReference type="EMBL" id="KAL0378849.1"/>
    </source>
</evidence>
<sequence>MQHYTENDKFAKELQISSNGLIPVDQLKEFIEGTMRSKIEGGSKSSLTYAKPYTQRIDSWKMLMDYQPLKFQQLMARAIPSSTWVISLKHVTMQEHMAII</sequence>
<dbReference type="PANTHER" id="PTHR33437:SF4">
    <property type="entry name" value="RETROTRANSPOSON GAG PROTEIN"/>
    <property type="match status" value="1"/>
</dbReference>
<reference evidence="1" key="2">
    <citation type="journal article" date="2024" name="Plant">
        <title>Genomic evolution and insights into agronomic trait innovations of Sesamum species.</title>
        <authorList>
            <person name="Miao H."/>
            <person name="Wang L."/>
            <person name="Qu L."/>
            <person name="Liu H."/>
            <person name="Sun Y."/>
            <person name="Le M."/>
            <person name="Wang Q."/>
            <person name="Wei S."/>
            <person name="Zheng Y."/>
            <person name="Lin W."/>
            <person name="Duan Y."/>
            <person name="Cao H."/>
            <person name="Xiong S."/>
            <person name="Wang X."/>
            <person name="Wei L."/>
            <person name="Li C."/>
            <person name="Ma Q."/>
            <person name="Ju M."/>
            <person name="Zhao R."/>
            <person name="Li G."/>
            <person name="Mu C."/>
            <person name="Tian Q."/>
            <person name="Mei H."/>
            <person name="Zhang T."/>
            <person name="Gao T."/>
            <person name="Zhang H."/>
        </authorList>
    </citation>
    <scope>NUCLEOTIDE SEQUENCE</scope>
    <source>
        <strain evidence="1">G02</strain>
    </source>
</reference>
<reference evidence="1" key="1">
    <citation type="submission" date="2020-06" db="EMBL/GenBank/DDBJ databases">
        <authorList>
            <person name="Li T."/>
            <person name="Hu X."/>
            <person name="Zhang T."/>
            <person name="Song X."/>
            <person name="Zhang H."/>
            <person name="Dai N."/>
            <person name="Sheng W."/>
            <person name="Hou X."/>
            <person name="Wei L."/>
        </authorList>
    </citation>
    <scope>NUCLEOTIDE SEQUENCE</scope>
    <source>
        <strain evidence="1">G02</strain>
        <tissue evidence="1">Leaf</tissue>
    </source>
</reference>
<name>A0AAW2RFQ9_SESRA</name>
<organism evidence="1">
    <name type="scientific">Sesamum radiatum</name>
    <name type="common">Black benniseed</name>
    <dbReference type="NCBI Taxonomy" id="300843"/>
    <lineage>
        <taxon>Eukaryota</taxon>
        <taxon>Viridiplantae</taxon>
        <taxon>Streptophyta</taxon>
        <taxon>Embryophyta</taxon>
        <taxon>Tracheophyta</taxon>
        <taxon>Spermatophyta</taxon>
        <taxon>Magnoliopsida</taxon>
        <taxon>eudicotyledons</taxon>
        <taxon>Gunneridae</taxon>
        <taxon>Pentapetalae</taxon>
        <taxon>asterids</taxon>
        <taxon>lamiids</taxon>
        <taxon>Lamiales</taxon>
        <taxon>Pedaliaceae</taxon>
        <taxon>Sesamum</taxon>
    </lineage>
</organism>
<protein>
    <submittedName>
        <fullName evidence="1">Uncharacterized protein</fullName>
    </submittedName>
</protein>
<gene>
    <name evidence="1" type="ORF">Sradi_3190400</name>
</gene>
<dbReference type="EMBL" id="JACGWJ010000013">
    <property type="protein sequence ID" value="KAL0378849.1"/>
    <property type="molecule type" value="Genomic_DNA"/>
</dbReference>